<proteinExistence type="predicted"/>
<name>A0A450WD51_9GAMM</name>
<sequence length="308" mass="34653">MGYDTTYKGALRFTTSLTPAMLTRLGKYLDEDTRNHPDWRVPGEVFHIALELTEDLSGLQGSRGEKTYDLHLAVEVVLENMRLYFPEFGLAGKMAALPDAGEAGPWSFEVFPDGRIEVQGRRFEAFARDHDDPAIDVLYRLQIRTSGMKEAYGAGELIDMVVNQAGYAEKTYGSEAPRAKEELDRLVAIIRRGPRTYNCLAVAGLLLDEIDRLTGKERDRRKRPHQDAIALVRWVCKAYGDEEEDVITTGTYYHGDAGNNHPEGWYVTSHGLWRYAPESEIASWVGITGEQWEKLRTDGLPLVPGEKG</sequence>
<organism evidence="1">
    <name type="scientific">Candidatus Kentrum sp. LFY</name>
    <dbReference type="NCBI Taxonomy" id="2126342"/>
    <lineage>
        <taxon>Bacteria</taxon>
        <taxon>Pseudomonadati</taxon>
        <taxon>Pseudomonadota</taxon>
        <taxon>Gammaproteobacteria</taxon>
        <taxon>Candidatus Kentrum</taxon>
    </lineage>
</organism>
<evidence type="ECO:0000313" key="1">
    <source>
        <dbReference type="EMBL" id="VFK15006.1"/>
    </source>
</evidence>
<reference evidence="1" key="1">
    <citation type="submission" date="2019-02" db="EMBL/GenBank/DDBJ databases">
        <authorList>
            <person name="Gruber-Vodicka R. H."/>
            <person name="Seah K. B. B."/>
        </authorList>
    </citation>
    <scope>NUCLEOTIDE SEQUENCE</scope>
    <source>
        <strain evidence="1">BECK_BY7</strain>
    </source>
</reference>
<dbReference type="EMBL" id="CAADFN010000012">
    <property type="protein sequence ID" value="VFK15006.1"/>
    <property type="molecule type" value="Genomic_DNA"/>
</dbReference>
<gene>
    <name evidence="1" type="ORF">BECKLFY1418C_GA0070996_101227</name>
</gene>
<accession>A0A450WD51</accession>
<dbReference type="AlphaFoldDB" id="A0A450WD51"/>
<protein>
    <submittedName>
        <fullName evidence="1">Uncharacterized protein</fullName>
    </submittedName>
</protein>